<gene>
    <name evidence="1" type="ORF">BSIN_3540</name>
</gene>
<dbReference type="EMBL" id="FXAN01000054">
    <property type="protein sequence ID" value="SMG00413.1"/>
    <property type="molecule type" value="Genomic_DNA"/>
</dbReference>
<dbReference type="Proteomes" id="UP000198460">
    <property type="component" value="Unassembled WGS sequence"/>
</dbReference>
<reference evidence="1 2" key="1">
    <citation type="submission" date="2017-04" db="EMBL/GenBank/DDBJ databases">
        <authorList>
            <person name="Afonso C.L."/>
            <person name="Miller P.J."/>
            <person name="Scott M.A."/>
            <person name="Spackman E."/>
            <person name="Goraichik I."/>
            <person name="Dimitrov K.M."/>
            <person name="Suarez D.L."/>
            <person name="Swayne D.E."/>
        </authorList>
    </citation>
    <scope>NUCLEOTIDE SEQUENCE [LARGE SCALE GENOMIC DNA]</scope>
    <source>
        <strain evidence="1">LMG 28154</strain>
    </source>
</reference>
<sequence>MRVNAPAPRTGWKVRLRADRAPDEMCRRARAMRLSTRAAVDIAIV</sequence>
<organism evidence="1 2">
    <name type="scientific">Burkholderia singularis</name>
    <dbReference type="NCBI Taxonomy" id="1503053"/>
    <lineage>
        <taxon>Bacteria</taxon>
        <taxon>Pseudomonadati</taxon>
        <taxon>Pseudomonadota</taxon>
        <taxon>Betaproteobacteria</taxon>
        <taxon>Burkholderiales</taxon>
        <taxon>Burkholderiaceae</taxon>
        <taxon>Burkholderia</taxon>
        <taxon>pseudomallei group</taxon>
    </lineage>
</organism>
<accession>A0A238H5X2</accession>
<evidence type="ECO:0000313" key="2">
    <source>
        <dbReference type="Proteomes" id="UP000198460"/>
    </source>
</evidence>
<name>A0A238H5X2_9BURK</name>
<dbReference type="AlphaFoldDB" id="A0A238H5X2"/>
<protein>
    <submittedName>
        <fullName evidence="1">Uncharacterized protein</fullName>
    </submittedName>
</protein>
<proteinExistence type="predicted"/>
<evidence type="ECO:0000313" key="1">
    <source>
        <dbReference type="EMBL" id="SMG00413.1"/>
    </source>
</evidence>